<evidence type="ECO:0000313" key="2">
    <source>
        <dbReference type="EMBL" id="OEF94485.1"/>
    </source>
</evidence>
<dbReference type="GO" id="GO:0016787">
    <property type="term" value="F:hydrolase activity"/>
    <property type="evidence" value="ECO:0007669"/>
    <property type="project" value="InterPro"/>
</dbReference>
<reference evidence="2 3" key="1">
    <citation type="journal article" date="2012" name="Science">
        <title>Ecological populations of bacteria act as socially cohesive units of antibiotic production and resistance.</title>
        <authorList>
            <person name="Cordero O.X."/>
            <person name="Wildschutte H."/>
            <person name="Kirkup B."/>
            <person name="Proehl S."/>
            <person name="Ngo L."/>
            <person name="Hussain F."/>
            <person name="Le Roux F."/>
            <person name="Mincer T."/>
            <person name="Polz M.F."/>
        </authorList>
    </citation>
    <scope>NUCLEOTIDE SEQUENCE [LARGE SCALE GENOMIC DNA]</scope>
    <source>
        <strain evidence="2 3">12E03</strain>
    </source>
</reference>
<proteinExistence type="predicted"/>
<gene>
    <name evidence="2" type="ORF">A142_16965</name>
</gene>
<organism evidence="2 3">
    <name type="scientific">Vibrio splendidus 12E03</name>
    <dbReference type="NCBI Taxonomy" id="1191305"/>
    <lineage>
        <taxon>Bacteria</taxon>
        <taxon>Pseudomonadati</taxon>
        <taxon>Pseudomonadota</taxon>
        <taxon>Gammaproteobacteria</taxon>
        <taxon>Vibrionales</taxon>
        <taxon>Vibrionaceae</taxon>
        <taxon>Vibrio</taxon>
    </lineage>
</organism>
<dbReference type="OrthoDB" id="356681at2"/>
<dbReference type="Proteomes" id="UP000094802">
    <property type="component" value="Unassembled WGS sequence"/>
</dbReference>
<dbReference type="AlphaFoldDB" id="A0A1E5FVH2"/>
<dbReference type="InterPro" id="IPR004843">
    <property type="entry name" value="Calcineurin-like_PHP"/>
</dbReference>
<dbReference type="SUPFAM" id="SSF56300">
    <property type="entry name" value="Metallo-dependent phosphatases"/>
    <property type="match status" value="1"/>
</dbReference>
<protein>
    <submittedName>
        <fullName evidence="2">Metallophosphoesterase</fullName>
    </submittedName>
</protein>
<name>A0A1E5FVH2_VIBSP</name>
<dbReference type="Gene3D" id="3.60.21.10">
    <property type="match status" value="1"/>
</dbReference>
<dbReference type="InterPro" id="IPR029052">
    <property type="entry name" value="Metallo-depent_PP-like"/>
</dbReference>
<feature type="domain" description="Calcineurin-like phosphoesterase" evidence="1">
    <location>
        <begin position="2"/>
        <end position="213"/>
    </location>
</feature>
<evidence type="ECO:0000259" key="1">
    <source>
        <dbReference type="Pfam" id="PF00149"/>
    </source>
</evidence>
<dbReference type="Pfam" id="PF00149">
    <property type="entry name" value="Metallophos"/>
    <property type="match status" value="1"/>
</dbReference>
<dbReference type="RefSeq" id="WP_019823145.1">
    <property type="nucleotide sequence ID" value="NZ_AJZD02000055.1"/>
</dbReference>
<evidence type="ECO:0000313" key="3">
    <source>
        <dbReference type="Proteomes" id="UP000094802"/>
    </source>
</evidence>
<comment type="caution">
    <text evidence="2">The sequence shown here is derived from an EMBL/GenBank/DDBJ whole genome shotgun (WGS) entry which is preliminary data.</text>
</comment>
<sequence length="250" mass="28492">MEICHLSDLHLEFGPMEFPQTDADVVVLSGDIHLGTKGIDWAAQFDVPVVYVLGNHEAYGASSLELLIEECRSRAECYSNVYFLENDSVVINGVRFHGCTLWTDFELYETPKDSMKLARSGLNDYRKIQYHGKPFSPLDARELHQTSRHFLYESISQAKEDVNVVVTHHLPSREGIQLEYLGSPLSPAFASQCDEFSDLADKIAVWFYGHNHDCMEFSDFNIKFHTNQRGYVGYEEVSSFDPSHKILISL</sequence>
<dbReference type="EMBL" id="AJZD02000055">
    <property type="protein sequence ID" value="OEF94485.1"/>
    <property type="molecule type" value="Genomic_DNA"/>
</dbReference>
<accession>A0A1E5FVH2</accession>
<dbReference type="PANTHER" id="PTHR37844">
    <property type="entry name" value="SER/THR PROTEIN PHOSPHATASE SUPERFAMILY (AFU_ORTHOLOGUE AFUA_1G14840)"/>
    <property type="match status" value="1"/>
</dbReference>
<dbReference type="PANTHER" id="PTHR37844:SF2">
    <property type="entry name" value="SER_THR PROTEIN PHOSPHATASE SUPERFAMILY (AFU_ORTHOLOGUE AFUA_1G14840)"/>
    <property type="match status" value="1"/>
</dbReference>